<dbReference type="Gene3D" id="3.10.450.50">
    <property type="match status" value="1"/>
</dbReference>
<accession>A0ABW4NF64</accession>
<proteinExistence type="predicted"/>
<dbReference type="Proteomes" id="UP001597283">
    <property type="component" value="Unassembled WGS sequence"/>
</dbReference>
<name>A0ABW4NF64_9SPHN</name>
<protein>
    <recommendedName>
        <fullName evidence="3">DUF4440 domain-containing protein</fullName>
    </recommendedName>
</protein>
<dbReference type="EMBL" id="JBHUFC010000006">
    <property type="protein sequence ID" value="MFD1788778.1"/>
    <property type="molecule type" value="Genomic_DNA"/>
</dbReference>
<reference evidence="2" key="1">
    <citation type="journal article" date="2019" name="Int. J. Syst. Evol. Microbiol.">
        <title>The Global Catalogue of Microorganisms (GCM) 10K type strain sequencing project: providing services to taxonomists for standard genome sequencing and annotation.</title>
        <authorList>
            <consortium name="The Broad Institute Genomics Platform"/>
            <consortium name="The Broad Institute Genome Sequencing Center for Infectious Disease"/>
            <person name="Wu L."/>
            <person name="Ma J."/>
        </authorList>
    </citation>
    <scope>NUCLEOTIDE SEQUENCE [LARGE SCALE GENOMIC DNA]</scope>
    <source>
        <strain evidence="2">Q85</strain>
    </source>
</reference>
<evidence type="ECO:0008006" key="3">
    <source>
        <dbReference type="Google" id="ProtNLM"/>
    </source>
</evidence>
<gene>
    <name evidence="1" type="ORF">ACFSC3_14525</name>
</gene>
<keyword evidence="2" id="KW-1185">Reference proteome</keyword>
<evidence type="ECO:0000313" key="1">
    <source>
        <dbReference type="EMBL" id="MFD1788778.1"/>
    </source>
</evidence>
<organism evidence="1 2">
    <name type="scientific">Sphingomonas floccifaciens</name>
    <dbReference type="NCBI Taxonomy" id="1844115"/>
    <lineage>
        <taxon>Bacteria</taxon>
        <taxon>Pseudomonadati</taxon>
        <taxon>Pseudomonadota</taxon>
        <taxon>Alphaproteobacteria</taxon>
        <taxon>Sphingomonadales</taxon>
        <taxon>Sphingomonadaceae</taxon>
        <taxon>Sphingomonas</taxon>
    </lineage>
</organism>
<comment type="caution">
    <text evidence="1">The sequence shown here is derived from an EMBL/GenBank/DDBJ whole genome shotgun (WGS) entry which is preliminary data.</text>
</comment>
<evidence type="ECO:0000313" key="2">
    <source>
        <dbReference type="Proteomes" id="UP001597283"/>
    </source>
</evidence>
<dbReference type="SUPFAM" id="SSF54427">
    <property type="entry name" value="NTF2-like"/>
    <property type="match status" value="1"/>
</dbReference>
<dbReference type="InterPro" id="IPR032710">
    <property type="entry name" value="NTF2-like_dom_sf"/>
</dbReference>
<dbReference type="RefSeq" id="WP_380941157.1">
    <property type="nucleotide sequence ID" value="NZ_JBHUFC010000006.1"/>
</dbReference>
<sequence>MLLLALALQVTPVQPLPKAVPLPPPDADTAAVLAPIDRLFAAVTAKDRAAILAQVRTDGRNSAIVAMPDGSSEVRTRSWADFAGGLTDGPSLLQERLVNPVVDIDGNLAMVWSSYIFRADGRVTHCGTDQFTMVRDAAGWKVQHLTYTQRQTDCPAG</sequence>